<dbReference type="InterPro" id="IPR050822">
    <property type="entry name" value="Cerebellin_Synaptic_Org"/>
</dbReference>
<organism evidence="5 6">
    <name type="scientific">Batillaria attramentaria</name>
    <dbReference type="NCBI Taxonomy" id="370345"/>
    <lineage>
        <taxon>Eukaryota</taxon>
        <taxon>Metazoa</taxon>
        <taxon>Spiralia</taxon>
        <taxon>Lophotrochozoa</taxon>
        <taxon>Mollusca</taxon>
        <taxon>Gastropoda</taxon>
        <taxon>Caenogastropoda</taxon>
        <taxon>Sorbeoconcha</taxon>
        <taxon>Cerithioidea</taxon>
        <taxon>Batillariidae</taxon>
        <taxon>Batillaria</taxon>
    </lineage>
</organism>
<evidence type="ECO:0000259" key="4">
    <source>
        <dbReference type="PROSITE" id="PS50871"/>
    </source>
</evidence>
<proteinExistence type="predicted"/>
<evidence type="ECO:0000256" key="3">
    <source>
        <dbReference type="ARBA" id="ARBA00022729"/>
    </source>
</evidence>
<dbReference type="InterPro" id="IPR008983">
    <property type="entry name" value="Tumour_necrosis_fac-like_dom"/>
</dbReference>
<keyword evidence="6" id="KW-1185">Reference proteome</keyword>
<dbReference type="PRINTS" id="PR00007">
    <property type="entry name" value="COMPLEMNTC1Q"/>
</dbReference>
<dbReference type="GO" id="GO:0005576">
    <property type="term" value="C:extracellular region"/>
    <property type="evidence" value="ECO:0007669"/>
    <property type="project" value="UniProtKB-SubCell"/>
</dbReference>
<dbReference type="Gene3D" id="2.60.120.40">
    <property type="match status" value="1"/>
</dbReference>
<comment type="subcellular location">
    <subcellularLocation>
        <location evidence="1">Secreted</location>
    </subcellularLocation>
</comment>
<accession>A0ABD0JK61</accession>
<dbReference type="EMBL" id="JACVVK020000409">
    <property type="protein sequence ID" value="KAK7475340.1"/>
    <property type="molecule type" value="Genomic_DNA"/>
</dbReference>
<evidence type="ECO:0000256" key="1">
    <source>
        <dbReference type="ARBA" id="ARBA00004613"/>
    </source>
</evidence>
<sequence length="157" mass="17408">MRQLRVLGTDTVNQSCTRCGSKRSAFLAQADKGRYTYYPGFSRLVFRKVLFNIGSGYNPETSVFTAPYAGVYIFSYQVFPAFGNYVRVDIKRNGETLLRSRMLGIEDGNGKSPVSTAASVTAHAQHGDQFWLEIAEGAGNYWGLYHTFFSGTLVSAD</sequence>
<dbReference type="PANTHER" id="PTHR22923">
    <property type="entry name" value="CEREBELLIN-RELATED"/>
    <property type="match status" value="1"/>
</dbReference>
<dbReference type="InterPro" id="IPR001073">
    <property type="entry name" value="C1q_dom"/>
</dbReference>
<feature type="domain" description="C1q" evidence="4">
    <location>
        <begin position="19"/>
        <end position="157"/>
    </location>
</feature>
<dbReference type="Proteomes" id="UP001519460">
    <property type="component" value="Unassembled WGS sequence"/>
</dbReference>
<dbReference type="Pfam" id="PF00386">
    <property type="entry name" value="C1q"/>
    <property type="match status" value="1"/>
</dbReference>
<dbReference type="PANTHER" id="PTHR22923:SF116">
    <property type="entry name" value="C1Q DOMAIN-CONTAINING PROTEIN"/>
    <property type="match status" value="1"/>
</dbReference>
<dbReference type="SUPFAM" id="SSF49842">
    <property type="entry name" value="TNF-like"/>
    <property type="match status" value="1"/>
</dbReference>
<evidence type="ECO:0000256" key="2">
    <source>
        <dbReference type="ARBA" id="ARBA00022525"/>
    </source>
</evidence>
<keyword evidence="3" id="KW-0732">Signal</keyword>
<evidence type="ECO:0000313" key="6">
    <source>
        <dbReference type="Proteomes" id="UP001519460"/>
    </source>
</evidence>
<keyword evidence="2" id="KW-0964">Secreted</keyword>
<name>A0ABD0JK61_9CAEN</name>
<gene>
    <name evidence="5" type="ORF">BaRGS_00033416</name>
</gene>
<dbReference type="SMART" id="SM00110">
    <property type="entry name" value="C1Q"/>
    <property type="match status" value="1"/>
</dbReference>
<dbReference type="AlphaFoldDB" id="A0ABD0JK61"/>
<comment type="caution">
    <text evidence="5">The sequence shown here is derived from an EMBL/GenBank/DDBJ whole genome shotgun (WGS) entry which is preliminary data.</text>
</comment>
<reference evidence="5 6" key="1">
    <citation type="journal article" date="2023" name="Sci. Data">
        <title>Genome assembly of the Korean intertidal mud-creeper Batillaria attramentaria.</title>
        <authorList>
            <person name="Patra A.K."/>
            <person name="Ho P.T."/>
            <person name="Jun S."/>
            <person name="Lee S.J."/>
            <person name="Kim Y."/>
            <person name="Won Y.J."/>
        </authorList>
    </citation>
    <scope>NUCLEOTIDE SEQUENCE [LARGE SCALE GENOMIC DNA]</scope>
    <source>
        <strain evidence="5">Wonlab-2016</strain>
    </source>
</reference>
<dbReference type="PROSITE" id="PS50871">
    <property type="entry name" value="C1Q"/>
    <property type="match status" value="1"/>
</dbReference>
<evidence type="ECO:0000313" key="5">
    <source>
        <dbReference type="EMBL" id="KAK7475340.1"/>
    </source>
</evidence>
<protein>
    <recommendedName>
        <fullName evidence="4">C1q domain-containing protein</fullName>
    </recommendedName>
</protein>